<dbReference type="InterPro" id="IPR006938">
    <property type="entry name" value="DUF624"/>
</dbReference>
<dbReference type="EMBL" id="WEID01000123">
    <property type="protein sequence ID" value="KAB8125860.1"/>
    <property type="molecule type" value="Genomic_DNA"/>
</dbReference>
<protein>
    <submittedName>
        <fullName evidence="2">DUF624 domain-containing protein</fullName>
    </submittedName>
</protein>
<dbReference type="Pfam" id="PF04854">
    <property type="entry name" value="DUF624"/>
    <property type="match status" value="1"/>
</dbReference>
<reference evidence="2 3" key="1">
    <citation type="submission" date="2019-10" db="EMBL/GenBank/DDBJ databases">
        <title>Gracilibacillus sp. nov. isolated from rice seeds.</title>
        <authorList>
            <person name="He S."/>
        </authorList>
    </citation>
    <scope>NUCLEOTIDE SEQUENCE [LARGE SCALE GENOMIC DNA]</scope>
    <source>
        <strain evidence="2 3">TD8</strain>
    </source>
</reference>
<sequence>MEQSENVFFRVINIFANFVLLNILWFVCCIPVITFFPATTAMYRVVHHWHKDGIDFGVTSLFFRSFKLYFKKSFIIGLGWLFVALILYLNGSILIRADFAGEMIVSLLFSFMCIVFVFISVYIFFIIERSQQSLLEIIKLAIILPISHLYSTLLCIILIVGFFLLSIYLPIFFILMGSMIAFIQYYIFDKMLKRLTSF</sequence>
<dbReference type="Proteomes" id="UP000480246">
    <property type="component" value="Unassembled WGS sequence"/>
</dbReference>
<dbReference type="OrthoDB" id="2182676at2"/>
<feature type="transmembrane region" description="Helical" evidence="1">
    <location>
        <begin position="74"/>
        <end position="97"/>
    </location>
</feature>
<dbReference type="AlphaFoldDB" id="A0A7C8GQQ0"/>
<accession>A0A7C8GQQ0</accession>
<feature type="transmembrane region" description="Helical" evidence="1">
    <location>
        <begin position="12"/>
        <end position="36"/>
    </location>
</feature>
<gene>
    <name evidence="2" type="ORF">F9U64_21430</name>
</gene>
<feature type="transmembrane region" description="Helical" evidence="1">
    <location>
        <begin position="167"/>
        <end position="188"/>
    </location>
</feature>
<organism evidence="2 3">
    <name type="scientific">Gracilibacillus oryzae</name>
    <dbReference type="NCBI Taxonomy" id="1672701"/>
    <lineage>
        <taxon>Bacteria</taxon>
        <taxon>Bacillati</taxon>
        <taxon>Bacillota</taxon>
        <taxon>Bacilli</taxon>
        <taxon>Bacillales</taxon>
        <taxon>Bacillaceae</taxon>
        <taxon>Gracilibacillus</taxon>
    </lineage>
</organism>
<feature type="transmembrane region" description="Helical" evidence="1">
    <location>
        <begin position="137"/>
        <end position="161"/>
    </location>
</feature>
<keyword evidence="1" id="KW-0812">Transmembrane</keyword>
<comment type="caution">
    <text evidence="2">The sequence shown here is derived from an EMBL/GenBank/DDBJ whole genome shotgun (WGS) entry which is preliminary data.</text>
</comment>
<keyword evidence="1" id="KW-0472">Membrane</keyword>
<dbReference type="RefSeq" id="WP_153406918.1">
    <property type="nucleotide sequence ID" value="NZ_ML762456.1"/>
</dbReference>
<proteinExistence type="predicted"/>
<evidence type="ECO:0000313" key="3">
    <source>
        <dbReference type="Proteomes" id="UP000480246"/>
    </source>
</evidence>
<evidence type="ECO:0000256" key="1">
    <source>
        <dbReference type="SAM" id="Phobius"/>
    </source>
</evidence>
<name>A0A7C8GQQ0_9BACI</name>
<keyword evidence="3" id="KW-1185">Reference proteome</keyword>
<feature type="transmembrane region" description="Helical" evidence="1">
    <location>
        <begin position="103"/>
        <end position="125"/>
    </location>
</feature>
<keyword evidence="1" id="KW-1133">Transmembrane helix</keyword>
<evidence type="ECO:0000313" key="2">
    <source>
        <dbReference type="EMBL" id="KAB8125860.1"/>
    </source>
</evidence>